<dbReference type="InterPro" id="IPR036388">
    <property type="entry name" value="WH-like_DNA-bd_sf"/>
</dbReference>
<organism evidence="6 7">
    <name type="scientific">Lactobacillus crispatus</name>
    <dbReference type="NCBI Taxonomy" id="47770"/>
    <lineage>
        <taxon>Bacteria</taxon>
        <taxon>Bacillati</taxon>
        <taxon>Bacillota</taxon>
        <taxon>Bacilli</taxon>
        <taxon>Lactobacillales</taxon>
        <taxon>Lactobacillaceae</taxon>
        <taxon>Lactobacillus</taxon>
    </lineage>
</organism>
<feature type="domain" description="HTH rpiR-type" evidence="4">
    <location>
        <begin position="2"/>
        <end position="78"/>
    </location>
</feature>
<dbReference type="GO" id="GO:0097367">
    <property type="term" value="F:carbohydrate derivative binding"/>
    <property type="evidence" value="ECO:0007669"/>
    <property type="project" value="InterPro"/>
</dbReference>
<dbReference type="AlphaFoldDB" id="A0A120DHX4"/>
<dbReference type="InterPro" id="IPR035472">
    <property type="entry name" value="RpiR-like_SIS"/>
</dbReference>
<sequence>MLNLANKISDVYPNLNKTSKLIADVYFKEPRIFLNKNLQELGTITQTSGASVVRFCRKLGFKGFKDFQIACAQEMPNKQDAMVDTIINTNDEPTSVLYKLQLSLGKNIADIGKTIDHKSLDAAVDLMRSAQQIYVAGEGASGLAAQDLFYKLIRSGKNVNFVQSSHIALEQVANINKEDILIVFSYSGLTQEPLLMAKQAQKNNAKIVAVTRIQDSPLKNMADTVITLPSNEKLLRYGAINSLFAEIFASSLLYLSLISPNLKELNMKMKTTQNLTNQLKV</sequence>
<dbReference type="GO" id="GO:0003700">
    <property type="term" value="F:DNA-binding transcription factor activity"/>
    <property type="evidence" value="ECO:0007669"/>
    <property type="project" value="InterPro"/>
</dbReference>
<name>A0A120DHX4_9LACO</name>
<evidence type="ECO:0000256" key="2">
    <source>
        <dbReference type="ARBA" id="ARBA00023125"/>
    </source>
</evidence>
<proteinExistence type="predicted"/>
<feature type="domain" description="SIS" evidence="5">
    <location>
        <begin position="123"/>
        <end position="263"/>
    </location>
</feature>
<dbReference type="PROSITE" id="PS51464">
    <property type="entry name" value="SIS"/>
    <property type="match status" value="1"/>
</dbReference>
<keyword evidence="3" id="KW-0804">Transcription</keyword>
<keyword evidence="2" id="KW-0238">DNA-binding</keyword>
<dbReference type="InterPro" id="IPR009057">
    <property type="entry name" value="Homeodomain-like_sf"/>
</dbReference>
<evidence type="ECO:0000256" key="1">
    <source>
        <dbReference type="ARBA" id="ARBA00023015"/>
    </source>
</evidence>
<comment type="caution">
    <text evidence="6">The sequence shown here is derived from an EMBL/GenBank/DDBJ whole genome shotgun (WGS) entry which is preliminary data.</text>
</comment>
<evidence type="ECO:0000259" key="5">
    <source>
        <dbReference type="PROSITE" id="PS51464"/>
    </source>
</evidence>
<dbReference type="Gene3D" id="3.40.50.10490">
    <property type="entry name" value="Glucose-6-phosphate isomerase like protein, domain 1"/>
    <property type="match status" value="1"/>
</dbReference>
<evidence type="ECO:0000256" key="3">
    <source>
        <dbReference type="ARBA" id="ARBA00023163"/>
    </source>
</evidence>
<dbReference type="Pfam" id="PF01418">
    <property type="entry name" value="HTH_6"/>
    <property type="match status" value="1"/>
</dbReference>
<gene>
    <name evidence="6" type="ORF">AEL95_09200</name>
</gene>
<evidence type="ECO:0000313" key="6">
    <source>
        <dbReference type="EMBL" id="KWU03110.1"/>
    </source>
</evidence>
<protein>
    <submittedName>
        <fullName evidence="6">Transcriptional regulator</fullName>
    </submittedName>
</protein>
<dbReference type="InterPro" id="IPR000281">
    <property type="entry name" value="HTH_RpiR"/>
</dbReference>
<keyword evidence="1" id="KW-0805">Transcription regulation</keyword>
<reference evidence="6 7" key="1">
    <citation type="journal article" date="2016" name="Microbiology (Mosc.)">
        <title>Comparison of Lactobacillus crispatus isolates from Lactobacillus-dominated vaginal microbiomes with isolates from microbiomes containing bacterial vaginosis-associated bacteria.</title>
        <authorList>
            <person name="Abdelmaksoud A.A."/>
            <person name="Koparde V.N."/>
            <person name="Sheth N.U."/>
            <person name="Serrano M.G."/>
            <person name="Glascock A.L."/>
            <person name="Fettweis J.M."/>
            <person name="Strauss Iii J.F."/>
            <person name="Buck G.A."/>
            <person name="Jefferson K.K."/>
        </authorList>
    </citation>
    <scope>NUCLEOTIDE SEQUENCE [LARGE SCALE GENOMIC DNA]</scope>
    <source>
        <strain evidence="6 7">VMC3</strain>
    </source>
</reference>
<dbReference type="EMBL" id="LJGP01000043">
    <property type="protein sequence ID" value="KWU03110.1"/>
    <property type="molecule type" value="Genomic_DNA"/>
</dbReference>
<dbReference type="InterPro" id="IPR047640">
    <property type="entry name" value="RpiR-like"/>
</dbReference>
<dbReference type="PATRIC" id="fig|47770.28.peg.1352"/>
<evidence type="ECO:0000313" key="7">
    <source>
        <dbReference type="Proteomes" id="UP000067598"/>
    </source>
</evidence>
<dbReference type="InterPro" id="IPR046348">
    <property type="entry name" value="SIS_dom_sf"/>
</dbReference>
<dbReference type="SUPFAM" id="SSF53697">
    <property type="entry name" value="SIS domain"/>
    <property type="match status" value="1"/>
</dbReference>
<accession>A0A120DHX4</accession>
<dbReference type="PROSITE" id="PS51071">
    <property type="entry name" value="HTH_RPIR"/>
    <property type="match status" value="1"/>
</dbReference>
<dbReference type="Proteomes" id="UP000067598">
    <property type="component" value="Unassembled WGS sequence"/>
</dbReference>
<evidence type="ECO:0000259" key="4">
    <source>
        <dbReference type="PROSITE" id="PS51071"/>
    </source>
</evidence>
<dbReference type="Pfam" id="PF01380">
    <property type="entry name" value="SIS"/>
    <property type="match status" value="1"/>
</dbReference>
<dbReference type="PANTHER" id="PTHR30514">
    <property type="entry name" value="GLUCOKINASE"/>
    <property type="match status" value="1"/>
</dbReference>
<dbReference type="GO" id="GO:1901135">
    <property type="term" value="P:carbohydrate derivative metabolic process"/>
    <property type="evidence" value="ECO:0007669"/>
    <property type="project" value="InterPro"/>
</dbReference>
<dbReference type="PANTHER" id="PTHR30514:SF1">
    <property type="entry name" value="HTH-TYPE TRANSCRIPTIONAL REGULATOR HEXR-RELATED"/>
    <property type="match status" value="1"/>
</dbReference>
<dbReference type="InterPro" id="IPR001347">
    <property type="entry name" value="SIS_dom"/>
</dbReference>
<dbReference type="RefSeq" id="WP_005723536.1">
    <property type="nucleotide sequence ID" value="NZ_AP025162.1"/>
</dbReference>
<dbReference type="SUPFAM" id="SSF46689">
    <property type="entry name" value="Homeodomain-like"/>
    <property type="match status" value="1"/>
</dbReference>
<dbReference type="Gene3D" id="1.10.10.10">
    <property type="entry name" value="Winged helix-like DNA-binding domain superfamily/Winged helix DNA-binding domain"/>
    <property type="match status" value="1"/>
</dbReference>
<dbReference type="GO" id="GO:0003677">
    <property type="term" value="F:DNA binding"/>
    <property type="evidence" value="ECO:0007669"/>
    <property type="project" value="UniProtKB-KW"/>
</dbReference>
<dbReference type="CDD" id="cd05013">
    <property type="entry name" value="SIS_RpiR"/>
    <property type="match status" value="1"/>
</dbReference>